<dbReference type="InterPro" id="IPR001623">
    <property type="entry name" value="DnaJ_domain"/>
</dbReference>
<dbReference type="STRING" id="3818.A0A445D513"/>
<dbReference type="SUPFAM" id="SSF46565">
    <property type="entry name" value="Chaperone J-domain"/>
    <property type="match status" value="1"/>
</dbReference>
<feature type="coiled-coil region" evidence="1">
    <location>
        <begin position="410"/>
        <end position="511"/>
    </location>
</feature>
<evidence type="ECO:0000313" key="3">
    <source>
        <dbReference type="EMBL" id="RYR58332.1"/>
    </source>
</evidence>
<dbReference type="PANTHER" id="PTHR36335">
    <property type="entry name" value="CHAPERONE DNAJ-DOMAIN SUPERFAMILY PROTEIN"/>
    <property type="match status" value="1"/>
</dbReference>
<feature type="compositionally biased region" description="Polar residues" evidence="2">
    <location>
        <begin position="247"/>
        <end position="262"/>
    </location>
</feature>
<keyword evidence="4" id="KW-1185">Reference proteome</keyword>
<dbReference type="Gramene" id="arahy.Tifrunner.gnm2.ann2.Ah05g258100.1">
    <property type="protein sequence ID" value="arahy.Tifrunner.gnm2.ann2.Ah05g258100.1-CDS"/>
    <property type="gene ID" value="arahy.Tifrunner.gnm2.ann2.Ah05g258100"/>
</dbReference>
<feature type="region of interest" description="Disordered" evidence="2">
    <location>
        <begin position="234"/>
        <end position="286"/>
    </location>
</feature>
<evidence type="ECO:0008006" key="5">
    <source>
        <dbReference type="Google" id="ProtNLM"/>
    </source>
</evidence>
<dbReference type="EMBL" id="SDMP01000005">
    <property type="protein sequence ID" value="RYR58332.1"/>
    <property type="molecule type" value="Genomic_DNA"/>
</dbReference>
<dbReference type="SMR" id="A0A445D513"/>
<dbReference type="Gene3D" id="1.10.287.110">
    <property type="entry name" value="DnaJ domain"/>
    <property type="match status" value="1"/>
</dbReference>
<dbReference type="InterPro" id="IPR036869">
    <property type="entry name" value="J_dom_sf"/>
</dbReference>
<dbReference type="Proteomes" id="UP000289738">
    <property type="component" value="Chromosome A05"/>
</dbReference>
<keyword evidence="1" id="KW-0175">Coiled coil</keyword>
<comment type="caution">
    <text evidence="3">The sequence shown here is derived from an EMBL/GenBank/DDBJ whole genome shotgun (WGS) entry which is preliminary data.</text>
</comment>
<feature type="compositionally biased region" description="Basic and acidic residues" evidence="2">
    <location>
        <begin position="156"/>
        <end position="165"/>
    </location>
</feature>
<sequence length="577" mass="65304">MIGKGFFRENFQPQSCSGKRAPKTGQGKGSSENVVIIDADSDRGEDVIIIDDCDECVYKESHGAGGSAPSRVRSYTHQSVISVDDDDESDDEFVEGVGELDSDASSSKRCSSGPSFMQKSVHININDSQVYKNGFVSSTQRSRETCSAKATGRSHNGLDRSENPGRNRYGMDGLETESSDSDCSDCEVLEACEQWERASIKKKRHVSNDQSYYGEHPSSSGFHRNFYVNVEMEKSDEQHEVSPEYSAPSNENNVKENQSTVSYKDDSQVDGVNPFSVGTESPFKGSDQQVAQNCFKSFKFESLKEVQSLSRSSNTEHAERSRSEDNFYGDFSCASMFEKESGGKESNFMSSSQGACEIRVNNGSASTSNTENLSEEKLKCTSFEGRSDNRDEIMLQVQCDGHTASDEIDIINEREKLKETDEYKQAIEEEWASRQRQLQIQAEEAQRLRKRKKAETKRILDMQRRQKERVEEVRETQKKDEEFMNKKEQLRVEIRNRLNKLEKQCSDMTSLLRGLGIAVGVGFFPKPTEVHAAYKRALFKFHPDRASKTDVREQVEAEEKFKLISRMKEKFLLTSCH</sequence>
<dbReference type="CDD" id="cd06257">
    <property type="entry name" value="DnaJ"/>
    <property type="match status" value="1"/>
</dbReference>
<dbReference type="PANTHER" id="PTHR36335:SF1">
    <property type="entry name" value="CHAPERONE DNAJ-DOMAIN SUPERFAMILY PROTEIN"/>
    <property type="match status" value="1"/>
</dbReference>
<proteinExistence type="predicted"/>
<protein>
    <recommendedName>
        <fullName evidence="5">J domain-containing protein</fullName>
    </recommendedName>
</protein>
<evidence type="ECO:0000313" key="4">
    <source>
        <dbReference type="Proteomes" id="UP000289738"/>
    </source>
</evidence>
<gene>
    <name evidence="3" type="ORF">Ahy_A05g024022</name>
</gene>
<evidence type="ECO:0000256" key="1">
    <source>
        <dbReference type="SAM" id="Coils"/>
    </source>
</evidence>
<feature type="region of interest" description="Disordered" evidence="2">
    <location>
        <begin position="142"/>
        <end position="180"/>
    </location>
</feature>
<dbReference type="AlphaFoldDB" id="A0A445D513"/>
<reference evidence="3 4" key="1">
    <citation type="submission" date="2019-01" db="EMBL/GenBank/DDBJ databases">
        <title>Sequencing of cultivated peanut Arachis hypogaea provides insights into genome evolution and oil improvement.</title>
        <authorList>
            <person name="Chen X."/>
        </authorList>
    </citation>
    <scope>NUCLEOTIDE SEQUENCE [LARGE SCALE GENOMIC DNA]</scope>
    <source>
        <strain evidence="4">cv. Fuhuasheng</strain>
        <tissue evidence="3">Leaves</tissue>
    </source>
</reference>
<accession>A0A445D513</accession>
<dbReference type="OrthoDB" id="498970at2759"/>
<organism evidence="3 4">
    <name type="scientific">Arachis hypogaea</name>
    <name type="common">Peanut</name>
    <dbReference type="NCBI Taxonomy" id="3818"/>
    <lineage>
        <taxon>Eukaryota</taxon>
        <taxon>Viridiplantae</taxon>
        <taxon>Streptophyta</taxon>
        <taxon>Embryophyta</taxon>
        <taxon>Tracheophyta</taxon>
        <taxon>Spermatophyta</taxon>
        <taxon>Magnoliopsida</taxon>
        <taxon>eudicotyledons</taxon>
        <taxon>Gunneridae</taxon>
        <taxon>Pentapetalae</taxon>
        <taxon>rosids</taxon>
        <taxon>fabids</taxon>
        <taxon>Fabales</taxon>
        <taxon>Fabaceae</taxon>
        <taxon>Papilionoideae</taxon>
        <taxon>50 kb inversion clade</taxon>
        <taxon>dalbergioids sensu lato</taxon>
        <taxon>Dalbergieae</taxon>
        <taxon>Pterocarpus clade</taxon>
        <taxon>Arachis</taxon>
    </lineage>
</organism>
<name>A0A445D513_ARAHY</name>
<evidence type="ECO:0000256" key="2">
    <source>
        <dbReference type="SAM" id="MobiDB-lite"/>
    </source>
</evidence>
<feature type="region of interest" description="Disordered" evidence="2">
    <location>
        <begin position="1"/>
        <end position="34"/>
    </location>
</feature>